<dbReference type="Proteomes" id="UP001195483">
    <property type="component" value="Unassembled WGS sequence"/>
</dbReference>
<comment type="caution">
    <text evidence="1">The sequence shown here is derived from an EMBL/GenBank/DDBJ whole genome shotgun (WGS) entry which is preliminary data.</text>
</comment>
<sequence length="93" mass="10959">MWLRKNTNLVTKEHKSGYEITQMWLRKNTNLVTKEQKSGYERTQMYRLLKTRFQVKQAGYGPKEDVTTYDLSISLACASSTRRVRNFTVAESF</sequence>
<evidence type="ECO:0000313" key="1">
    <source>
        <dbReference type="EMBL" id="KAK3587390.1"/>
    </source>
</evidence>
<evidence type="ECO:0000313" key="2">
    <source>
        <dbReference type="Proteomes" id="UP001195483"/>
    </source>
</evidence>
<reference evidence="1" key="1">
    <citation type="journal article" date="2021" name="Genome Biol. Evol.">
        <title>A High-Quality Reference Genome for a Parasitic Bivalve with Doubly Uniparental Inheritance (Bivalvia: Unionida).</title>
        <authorList>
            <person name="Smith C.H."/>
        </authorList>
    </citation>
    <scope>NUCLEOTIDE SEQUENCE</scope>
    <source>
        <strain evidence="1">CHS0354</strain>
    </source>
</reference>
<dbReference type="EMBL" id="JAEAOA010001725">
    <property type="protein sequence ID" value="KAK3587390.1"/>
    <property type="molecule type" value="Genomic_DNA"/>
</dbReference>
<reference evidence="1" key="3">
    <citation type="submission" date="2023-05" db="EMBL/GenBank/DDBJ databases">
        <authorList>
            <person name="Smith C.H."/>
        </authorList>
    </citation>
    <scope>NUCLEOTIDE SEQUENCE</scope>
    <source>
        <strain evidence="1">CHS0354</strain>
        <tissue evidence="1">Mantle</tissue>
    </source>
</reference>
<accession>A0AAE0S8L0</accession>
<gene>
    <name evidence="1" type="ORF">CHS0354_028767</name>
</gene>
<reference evidence="1" key="2">
    <citation type="journal article" date="2021" name="Genome Biol. Evol.">
        <title>Developing a high-quality reference genome for a parasitic bivalve with doubly uniparental inheritance (Bivalvia: Unionida).</title>
        <authorList>
            <person name="Smith C.H."/>
        </authorList>
    </citation>
    <scope>NUCLEOTIDE SEQUENCE</scope>
    <source>
        <strain evidence="1">CHS0354</strain>
        <tissue evidence="1">Mantle</tissue>
    </source>
</reference>
<protein>
    <submittedName>
        <fullName evidence="1">Uncharacterized protein</fullName>
    </submittedName>
</protein>
<organism evidence="1 2">
    <name type="scientific">Potamilus streckersoni</name>
    <dbReference type="NCBI Taxonomy" id="2493646"/>
    <lineage>
        <taxon>Eukaryota</taxon>
        <taxon>Metazoa</taxon>
        <taxon>Spiralia</taxon>
        <taxon>Lophotrochozoa</taxon>
        <taxon>Mollusca</taxon>
        <taxon>Bivalvia</taxon>
        <taxon>Autobranchia</taxon>
        <taxon>Heteroconchia</taxon>
        <taxon>Palaeoheterodonta</taxon>
        <taxon>Unionida</taxon>
        <taxon>Unionoidea</taxon>
        <taxon>Unionidae</taxon>
        <taxon>Ambleminae</taxon>
        <taxon>Lampsilini</taxon>
        <taxon>Potamilus</taxon>
    </lineage>
</organism>
<keyword evidence="2" id="KW-1185">Reference proteome</keyword>
<proteinExistence type="predicted"/>
<name>A0AAE0S8L0_9BIVA</name>
<dbReference type="AlphaFoldDB" id="A0AAE0S8L0"/>